<evidence type="ECO:0000313" key="2">
    <source>
        <dbReference type="EMBL" id="HGB24818.1"/>
    </source>
</evidence>
<dbReference type="Gene3D" id="1.10.285.20">
    <property type="entry name" value="Uncharacterised protein PF01937, DUF89, domain 2"/>
    <property type="match status" value="1"/>
</dbReference>
<accession>A0A7C3WJJ6</accession>
<name>A0A7C3WJJ6_THEPE</name>
<dbReference type="SUPFAM" id="SSF111321">
    <property type="entry name" value="AF1104-like"/>
    <property type="match status" value="1"/>
</dbReference>
<dbReference type="InterPro" id="IPR036075">
    <property type="entry name" value="ARMT-1-like_metal-bd_sf"/>
</dbReference>
<dbReference type="Pfam" id="PF01937">
    <property type="entry name" value="ARMT1-like_dom"/>
    <property type="match status" value="1"/>
</dbReference>
<comment type="caution">
    <text evidence="2">The sequence shown here is derived from an EMBL/GenBank/DDBJ whole genome shotgun (WGS) entry which is preliminary data.</text>
</comment>
<organism evidence="2">
    <name type="scientific">Thermofilum pendens</name>
    <dbReference type="NCBI Taxonomy" id="2269"/>
    <lineage>
        <taxon>Archaea</taxon>
        <taxon>Thermoproteota</taxon>
        <taxon>Thermoprotei</taxon>
        <taxon>Thermofilales</taxon>
        <taxon>Thermofilaceae</taxon>
        <taxon>Thermofilum</taxon>
    </lineage>
</organism>
<dbReference type="EMBL" id="DTIB01000044">
    <property type="protein sequence ID" value="HGB24818.1"/>
    <property type="molecule type" value="Genomic_DNA"/>
</dbReference>
<sequence>MSADRGLLTLKFSGGWSSSVRLEPECVPCIYRTRVLEIAASRLSSDEKIAAMRLFTEFYALLLAPGAATTVLAWRAFSKVKELLGDDDPYKAFKEESHRAALPLVEEVRRAAERREGLDRLRFLIKASVAANLLDPGSPMGLEPAALVNAIERVRFGRDELDRFFLLLLQSSKVAYVLDNCGEALFDMLVLEELRRMGLELLVVVRGKPYQNDITFEEALAAGFDKLGRLVSSGSDFPGVVPGFSSEEAVRAVAEADLVVSKGMANFESFLLSPPPKPTFVVLVAKCAPIARAAGVKPGEAAAFLLRGLPSPRDLL</sequence>
<evidence type="ECO:0000313" key="3">
    <source>
        <dbReference type="EMBL" id="HHP05760.1"/>
    </source>
</evidence>
<gene>
    <name evidence="3" type="ORF">ENM88_08490</name>
    <name evidence="2" type="ORF">ENV88_01995</name>
</gene>
<dbReference type="PIRSF" id="PIRSF006593">
    <property type="entry name" value="UCP006593"/>
    <property type="match status" value="1"/>
</dbReference>
<dbReference type="InterPro" id="IPR014444">
    <property type="entry name" value="PH1575-like"/>
</dbReference>
<dbReference type="InterPro" id="IPR002791">
    <property type="entry name" value="ARMT1-like_metal-bd"/>
</dbReference>
<feature type="domain" description="Damage-control phosphatase ARMT1-like metal-binding" evidence="1">
    <location>
        <begin position="24"/>
        <end position="300"/>
    </location>
</feature>
<dbReference type="EMBL" id="DRZM01000232">
    <property type="protein sequence ID" value="HHP05760.1"/>
    <property type="molecule type" value="Genomic_DNA"/>
</dbReference>
<proteinExistence type="predicted"/>
<evidence type="ECO:0000259" key="1">
    <source>
        <dbReference type="Pfam" id="PF01937"/>
    </source>
</evidence>
<dbReference type="Gene3D" id="3.40.50.10880">
    <property type="entry name" value="Uncharacterised protein PF01937, DUF89, domain 3"/>
    <property type="match status" value="1"/>
</dbReference>
<reference evidence="2" key="1">
    <citation type="journal article" date="2020" name="mSystems">
        <title>Genome- and Community-Level Interaction Insights into Carbon Utilization and Element Cycling Functions of Hydrothermarchaeota in Hydrothermal Sediment.</title>
        <authorList>
            <person name="Zhou Z."/>
            <person name="Liu Y."/>
            <person name="Xu W."/>
            <person name="Pan J."/>
            <person name="Luo Z.H."/>
            <person name="Li M."/>
        </authorList>
    </citation>
    <scope>NUCLEOTIDE SEQUENCE [LARGE SCALE GENOMIC DNA]</scope>
    <source>
        <strain evidence="3">SpSt-1125</strain>
        <strain evidence="2">SpSt-8</strain>
    </source>
</reference>
<protein>
    <submittedName>
        <fullName evidence="2">DUF89 family protein</fullName>
    </submittedName>
</protein>
<dbReference type="AlphaFoldDB" id="A0A7C3WJJ6"/>